<dbReference type="PANTHER" id="PTHR47764">
    <property type="entry name" value="UBIQUITIN-LIKE-SPECIFIC PROTEASE 2B-RELATED"/>
    <property type="match status" value="1"/>
</dbReference>
<feature type="region of interest" description="Disordered" evidence="4">
    <location>
        <begin position="52"/>
        <end position="121"/>
    </location>
</feature>
<keyword evidence="3" id="KW-0378">Hydrolase</keyword>
<dbReference type="EMBL" id="CAJHUC010000326">
    <property type="protein sequence ID" value="CAD7695275.1"/>
    <property type="molecule type" value="Genomic_DNA"/>
</dbReference>
<dbReference type="PROSITE" id="PS50600">
    <property type="entry name" value="ULP_PROTEASE"/>
    <property type="match status" value="1"/>
</dbReference>
<feature type="compositionally biased region" description="Basic and acidic residues" evidence="4">
    <location>
        <begin position="551"/>
        <end position="571"/>
    </location>
</feature>
<dbReference type="GO" id="GO:0006508">
    <property type="term" value="P:proteolysis"/>
    <property type="evidence" value="ECO:0007669"/>
    <property type="project" value="UniProtKB-KW"/>
</dbReference>
<evidence type="ECO:0000313" key="7">
    <source>
        <dbReference type="Proteomes" id="UP000708148"/>
    </source>
</evidence>
<feature type="compositionally biased region" description="Basic residues" evidence="4">
    <location>
        <begin position="102"/>
        <end position="120"/>
    </location>
</feature>
<evidence type="ECO:0000259" key="5">
    <source>
        <dbReference type="PROSITE" id="PS50600"/>
    </source>
</evidence>
<evidence type="ECO:0000256" key="1">
    <source>
        <dbReference type="ARBA" id="ARBA00005234"/>
    </source>
</evidence>
<evidence type="ECO:0000256" key="4">
    <source>
        <dbReference type="SAM" id="MobiDB-lite"/>
    </source>
</evidence>
<name>A0A8S1IL34_9CHLO</name>
<dbReference type="Gene3D" id="3.30.310.130">
    <property type="entry name" value="Ubiquitin-related"/>
    <property type="match status" value="1"/>
</dbReference>
<dbReference type="PANTHER" id="PTHR47764:SF2">
    <property type="entry name" value="UBIQUITIN-LIKE PROTEASE FAMILY PROFILE DOMAIN-CONTAINING PROTEIN"/>
    <property type="match status" value="1"/>
</dbReference>
<dbReference type="Gene3D" id="1.10.418.20">
    <property type="match status" value="1"/>
</dbReference>
<dbReference type="GO" id="GO:0008234">
    <property type="term" value="F:cysteine-type peptidase activity"/>
    <property type="evidence" value="ECO:0007669"/>
    <property type="project" value="InterPro"/>
</dbReference>
<keyword evidence="7" id="KW-1185">Reference proteome</keyword>
<organism evidence="6 7">
    <name type="scientific">Ostreobium quekettii</name>
    <dbReference type="NCBI Taxonomy" id="121088"/>
    <lineage>
        <taxon>Eukaryota</taxon>
        <taxon>Viridiplantae</taxon>
        <taxon>Chlorophyta</taxon>
        <taxon>core chlorophytes</taxon>
        <taxon>Ulvophyceae</taxon>
        <taxon>TCBD clade</taxon>
        <taxon>Bryopsidales</taxon>
        <taxon>Ostreobineae</taxon>
        <taxon>Ostreobiaceae</taxon>
        <taxon>Ostreobium</taxon>
    </lineage>
</organism>
<dbReference type="OrthoDB" id="568156at2759"/>
<evidence type="ECO:0000313" key="6">
    <source>
        <dbReference type="EMBL" id="CAD7695275.1"/>
    </source>
</evidence>
<dbReference type="Pfam" id="PF02902">
    <property type="entry name" value="Peptidase_C48"/>
    <property type="match status" value="1"/>
</dbReference>
<comment type="caution">
    <text evidence="6">The sequence shown here is derived from an EMBL/GenBank/DDBJ whole genome shotgun (WGS) entry which is preliminary data.</text>
</comment>
<dbReference type="InterPro" id="IPR003653">
    <property type="entry name" value="Peptidase_C48_C"/>
</dbReference>
<protein>
    <recommendedName>
        <fullName evidence="5">Ubiquitin-like protease family profile domain-containing protein</fullName>
    </recommendedName>
</protein>
<accession>A0A8S1IL34</accession>
<reference evidence="6" key="1">
    <citation type="submission" date="2020-12" db="EMBL/GenBank/DDBJ databases">
        <authorList>
            <person name="Iha C."/>
        </authorList>
    </citation>
    <scope>NUCLEOTIDE SEQUENCE</scope>
</reference>
<dbReference type="AlphaFoldDB" id="A0A8S1IL34"/>
<dbReference type="SUPFAM" id="SSF54001">
    <property type="entry name" value="Cysteine proteinases"/>
    <property type="match status" value="1"/>
</dbReference>
<feature type="compositionally biased region" description="Basic and acidic residues" evidence="4">
    <location>
        <begin position="525"/>
        <end position="542"/>
    </location>
</feature>
<feature type="region of interest" description="Disordered" evidence="4">
    <location>
        <begin position="177"/>
        <end position="201"/>
    </location>
</feature>
<keyword evidence="2" id="KW-0645">Protease</keyword>
<dbReference type="InterPro" id="IPR038765">
    <property type="entry name" value="Papain-like_cys_pep_sf"/>
</dbReference>
<evidence type="ECO:0000256" key="3">
    <source>
        <dbReference type="ARBA" id="ARBA00022801"/>
    </source>
</evidence>
<feature type="region of interest" description="Disordered" evidence="4">
    <location>
        <begin position="525"/>
        <end position="591"/>
    </location>
</feature>
<evidence type="ECO:0000256" key="2">
    <source>
        <dbReference type="ARBA" id="ARBA00022670"/>
    </source>
</evidence>
<proteinExistence type="inferred from homology"/>
<feature type="compositionally biased region" description="Polar residues" evidence="4">
    <location>
        <begin position="581"/>
        <end position="591"/>
    </location>
</feature>
<dbReference type="Proteomes" id="UP000708148">
    <property type="component" value="Unassembled WGS sequence"/>
</dbReference>
<sequence length="591" mass="66555">MACEALESTSTKELLDKKNRMLAMIDTGTLPDGGTSASNLVAKIDAELAKRREASKEQKCVQPGSSRSGNRAGPFETQGPLPKRRPMNKDLTQPSKAPVKSQKVHPCSRSHQTGHGRRKRCSTDAFSFKPRAVRLQRAGDNQNCRGTHNSEKPGQVLPLSRICTRSMQLRISRGDAPSETVDLCDSDKEMDTPCDASETTAREVKKRKRSWGRKYFEEFLDLRALYPPQGGPGSVAVTAEDLQWVVRDEFINDTLIDLYIKHVEDNAHSTQQHFFRSFFYTKLVESEANQGVDLKKWTKDVDLFEKQFVFVPVHSSLHWSLAVICHPGAECTTKCKGQTQLPCILHLDSLQDGHSTAEVSGVLRRYLEGEWERKHPDSKKRIFSKQTIPGRRVDHIPRQINSYDCGLFMLTYLEFFSFGAPNIVDHRKLGLLGDGGFPGFLQEGWFKRRNASLLRSELQNFVHTLLAQQGDQCHPGMPSLRAKIEQYEQRKIRYASPEAWLRGQLTAPPTIDAVCKDLGNGCIAERDKDPPESTSTARKDDSYVVQCSSESNRKSDDGNRTKRRSDDRMHTAELGNKDYPGQSSCQGERGN</sequence>
<comment type="similarity">
    <text evidence="1">Belongs to the peptidase C48 family.</text>
</comment>
<gene>
    <name evidence="6" type="ORF">OSTQU699_LOCUS635</name>
</gene>
<feature type="domain" description="Ubiquitin-like protease family profile" evidence="5">
    <location>
        <begin position="235"/>
        <end position="416"/>
    </location>
</feature>